<reference evidence="2 3" key="1">
    <citation type="journal article" date="2019" name="Environ. Microbiol.">
        <title>Species interactions and distinct microbial communities in high Arctic permafrost affected cryosols are associated with the CH4 and CO2 gas fluxes.</title>
        <authorList>
            <person name="Altshuler I."/>
            <person name="Hamel J."/>
            <person name="Turney S."/>
            <person name="Magnuson E."/>
            <person name="Levesque R."/>
            <person name="Greer C."/>
            <person name="Whyte L.G."/>
        </authorList>
    </citation>
    <scope>NUCLEOTIDE SEQUENCE [LARGE SCALE GENOMIC DNA]</scope>
    <source>
        <strain evidence="2 3">S9.3B</strain>
    </source>
</reference>
<dbReference type="AlphaFoldDB" id="A0A502GAJ9"/>
<name>A0A502GAJ9_9PROT</name>
<protein>
    <recommendedName>
        <fullName evidence="4">Transporter</fullName>
    </recommendedName>
</protein>
<keyword evidence="1" id="KW-0732">Signal</keyword>
<dbReference type="RefSeq" id="WP_140882643.1">
    <property type="nucleotide sequence ID" value="NZ_RCZP01000007.1"/>
</dbReference>
<organism evidence="2 3">
    <name type="scientific">Muricoccus nepalensis</name>
    <dbReference type="NCBI Taxonomy" id="1854500"/>
    <lineage>
        <taxon>Bacteria</taxon>
        <taxon>Pseudomonadati</taxon>
        <taxon>Pseudomonadota</taxon>
        <taxon>Alphaproteobacteria</taxon>
        <taxon>Acetobacterales</taxon>
        <taxon>Roseomonadaceae</taxon>
        <taxon>Muricoccus</taxon>
    </lineage>
</organism>
<evidence type="ECO:0008006" key="4">
    <source>
        <dbReference type="Google" id="ProtNLM"/>
    </source>
</evidence>
<dbReference type="EMBL" id="RCZP01000007">
    <property type="protein sequence ID" value="TPG57723.1"/>
    <property type="molecule type" value="Genomic_DNA"/>
</dbReference>
<gene>
    <name evidence="2" type="ORF">EAH89_09845</name>
</gene>
<accession>A0A502GAJ9</accession>
<evidence type="ECO:0000256" key="1">
    <source>
        <dbReference type="SAM" id="SignalP"/>
    </source>
</evidence>
<sequence length="257" mass="28213">MPPRRTRTSRLRLSSLLGLGLLAAAPAARATDIDDLDVFLPTTLEDAFTGEPKQGEAQTGLRFDRRRGHDDLLIFPQFQASPANGLLLNFSLPYVVGSGNRANQGEVSAGALYNLNRETRWLPAFAVAVDASAPVGPGDRATQLQFTGVASRTIDPAGNKRLHLNASWITRFAPSEDERHNRYRVVAGYSQRLGNDTALILDYVRERQERRERDANVIEIGFRQRLSEGVTLGFGGGAGIGRDSPRYRALLSLEVDL</sequence>
<dbReference type="OrthoDB" id="7259292at2"/>
<dbReference type="Proteomes" id="UP000317078">
    <property type="component" value="Unassembled WGS sequence"/>
</dbReference>
<evidence type="ECO:0000313" key="2">
    <source>
        <dbReference type="EMBL" id="TPG57723.1"/>
    </source>
</evidence>
<feature type="chain" id="PRO_5021391976" description="Transporter" evidence="1">
    <location>
        <begin position="31"/>
        <end position="257"/>
    </location>
</feature>
<evidence type="ECO:0000313" key="3">
    <source>
        <dbReference type="Proteomes" id="UP000317078"/>
    </source>
</evidence>
<proteinExistence type="predicted"/>
<keyword evidence="3" id="KW-1185">Reference proteome</keyword>
<feature type="signal peptide" evidence="1">
    <location>
        <begin position="1"/>
        <end position="30"/>
    </location>
</feature>
<comment type="caution">
    <text evidence="2">The sequence shown here is derived from an EMBL/GenBank/DDBJ whole genome shotgun (WGS) entry which is preliminary data.</text>
</comment>